<reference evidence="2" key="1">
    <citation type="submission" date="2020-01" db="EMBL/GenBank/DDBJ databases">
        <authorList>
            <consortium name="DOE Joint Genome Institute"/>
            <person name="Haridas S."/>
            <person name="Albert R."/>
            <person name="Binder M."/>
            <person name="Bloem J."/>
            <person name="Labutti K."/>
            <person name="Salamov A."/>
            <person name="Andreopoulos B."/>
            <person name="Baker S.E."/>
            <person name="Barry K."/>
            <person name="Bills G."/>
            <person name="Bluhm B.H."/>
            <person name="Cannon C."/>
            <person name="Castanera R."/>
            <person name="Culley D.E."/>
            <person name="Daum C."/>
            <person name="Ezra D."/>
            <person name="Gonzalez J.B."/>
            <person name="Henrissat B."/>
            <person name="Kuo A."/>
            <person name="Liang C."/>
            <person name="Lipzen A."/>
            <person name="Lutzoni F."/>
            <person name="Magnuson J."/>
            <person name="Mondo S."/>
            <person name="Nolan M."/>
            <person name="Ohm R."/>
            <person name="Pangilinan J."/>
            <person name="Park H.-J."/>
            <person name="Ramirez L."/>
            <person name="Alfaro M."/>
            <person name="Sun H."/>
            <person name="Tritt A."/>
            <person name="Yoshinaga Y."/>
            <person name="Zwiers L.-H."/>
            <person name="Turgeon B.G."/>
            <person name="Goodwin S.B."/>
            <person name="Spatafora J.W."/>
            <person name="Crous P.W."/>
            <person name="Grigoriev I.V."/>
        </authorList>
    </citation>
    <scope>NUCLEOTIDE SEQUENCE</scope>
    <source>
        <strain evidence="2">IPT5</strain>
    </source>
</reference>
<accession>A0A6A7AYE0</accession>
<evidence type="ECO:0000313" key="2">
    <source>
        <dbReference type="EMBL" id="KAF2848306.1"/>
    </source>
</evidence>
<organism evidence="2 3">
    <name type="scientific">Plenodomus tracheiphilus IPT5</name>
    <dbReference type="NCBI Taxonomy" id="1408161"/>
    <lineage>
        <taxon>Eukaryota</taxon>
        <taxon>Fungi</taxon>
        <taxon>Dikarya</taxon>
        <taxon>Ascomycota</taxon>
        <taxon>Pezizomycotina</taxon>
        <taxon>Dothideomycetes</taxon>
        <taxon>Pleosporomycetidae</taxon>
        <taxon>Pleosporales</taxon>
        <taxon>Pleosporineae</taxon>
        <taxon>Leptosphaeriaceae</taxon>
        <taxon>Plenodomus</taxon>
    </lineage>
</organism>
<protein>
    <submittedName>
        <fullName evidence="2">Uncharacterized protein</fullName>
    </submittedName>
</protein>
<feature type="region of interest" description="Disordered" evidence="1">
    <location>
        <begin position="35"/>
        <end position="70"/>
    </location>
</feature>
<dbReference type="Proteomes" id="UP000799423">
    <property type="component" value="Unassembled WGS sequence"/>
</dbReference>
<name>A0A6A7AYE0_9PLEO</name>
<proteinExistence type="predicted"/>
<dbReference type="AlphaFoldDB" id="A0A6A7AYE0"/>
<evidence type="ECO:0000256" key="1">
    <source>
        <dbReference type="SAM" id="MobiDB-lite"/>
    </source>
</evidence>
<sequence length="122" mass="12714">MAGATSCQCREVLELSPPTHATPCDLPVTCPGPPAGPACPRTGGSPEPWSPGALVPRIPSPSRPKPTGSCRVASRNSAFCSFTSRPAMTSLHRHDGGELMHSTVAFMHPSFTSSMVSQLTSI</sequence>
<evidence type="ECO:0000313" key="3">
    <source>
        <dbReference type="Proteomes" id="UP000799423"/>
    </source>
</evidence>
<gene>
    <name evidence="2" type="ORF">T440DRAFT_175488</name>
</gene>
<keyword evidence="3" id="KW-1185">Reference proteome</keyword>
<dbReference type="EMBL" id="MU006319">
    <property type="protein sequence ID" value="KAF2848306.1"/>
    <property type="molecule type" value="Genomic_DNA"/>
</dbReference>